<keyword evidence="3 5" id="KW-0808">Transferase</keyword>
<keyword evidence="6" id="KW-1185">Reference proteome</keyword>
<dbReference type="Pfam" id="PF00534">
    <property type="entry name" value="Glycos_transf_1"/>
    <property type="match status" value="1"/>
</dbReference>
<name>A0A318SU34_9RHOB</name>
<dbReference type="EMBL" id="QJTE01000001">
    <property type="protein sequence ID" value="PYE85390.1"/>
    <property type="molecule type" value="Genomic_DNA"/>
</dbReference>
<feature type="domain" description="Glycosyl transferase family 1" evidence="4">
    <location>
        <begin position="154"/>
        <end position="327"/>
    </location>
</feature>
<evidence type="ECO:0000259" key="4">
    <source>
        <dbReference type="Pfam" id="PF00534"/>
    </source>
</evidence>
<evidence type="ECO:0000256" key="3">
    <source>
        <dbReference type="ARBA" id="ARBA00022679"/>
    </source>
</evidence>
<dbReference type="InterPro" id="IPR001296">
    <property type="entry name" value="Glyco_trans_1"/>
</dbReference>
<evidence type="ECO:0000313" key="5">
    <source>
        <dbReference type="EMBL" id="PYE85390.1"/>
    </source>
</evidence>
<dbReference type="Proteomes" id="UP000248311">
    <property type="component" value="Unassembled WGS sequence"/>
</dbReference>
<dbReference type="SUPFAM" id="SSF53756">
    <property type="entry name" value="UDP-Glycosyltransferase/glycogen phosphorylase"/>
    <property type="match status" value="1"/>
</dbReference>
<keyword evidence="2 5" id="KW-0328">Glycosyltransferase</keyword>
<organism evidence="5 6">
    <name type="scientific">Pseudoroseicyclus aestuarii</name>
    <dbReference type="NCBI Taxonomy" id="1795041"/>
    <lineage>
        <taxon>Bacteria</taxon>
        <taxon>Pseudomonadati</taxon>
        <taxon>Pseudomonadota</taxon>
        <taxon>Alphaproteobacteria</taxon>
        <taxon>Rhodobacterales</taxon>
        <taxon>Paracoccaceae</taxon>
        <taxon>Pseudoroseicyclus</taxon>
    </lineage>
</organism>
<dbReference type="AlphaFoldDB" id="A0A318SU34"/>
<dbReference type="Gene3D" id="3.40.50.2000">
    <property type="entry name" value="Glycogen Phosphorylase B"/>
    <property type="match status" value="2"/>
</dbReference>
<dbReference type="RefSeq" id="WP_110812461.1">
    <property type="nucleotide sequence ID" value="NZ_QJTE01000001.1"/>
</dbReference>
<evidence type="ECO:0000256" key="1">
    <source>
        <dbReference type="ARBA" id="ARBA00009481"/>
    </source>
</evidence>
<dbReference type="GO" id="GO:0016757">
    <property type="term" value="F:glycosyltransferase activity"/>
    <property type="evidence" value="ECO:0007669"/>
    <property type="project" value="UniProtKB-KW"/>
</dbReference>
<dbReference type="PANTHER" id="PTHR12526:SF640">
    <property type="entry name" value="COLANIC ACID BIOSYNTHESIS GLYCOSYLTRANSFERASE WCAL-RELATED"/>
    <property type="match status" value="1"/>
</dbReference>
<reference evidence="5 6" key="1">
    <citation type="submission" date="2018-06" db="EMBL/GenBank/DDBJ databases">
        <title>Genomic Encyclopedia of Type Strains, Phase III (KMG-III): the genomes of soil and plant-associated and newly described type strains.</title>
        <authorList>
            <person name="Whitman W."/>
        </authorList>
    </citation>
    <scope>NUCLEOTIDE SEQUENCE [LARGE SCALE GENOMIC DNA]</scope>
    <source>
        <strain evidence="5 6">CECT 9025</strain>
    </source>
</reference>
<dbReference type="OrthoDB" id="5490290at2"/>
<dbReference type="CDD" id="cd03801">
    <property type="entry name" value="GT4_PimA-like"/>
    <property type="match status" value="1"/>
</dbReference>
<accession>A0A318SU34</accession>
<gene>
    <name evidence="5" type="ORF">DFP88_10155</name>
</gene>
<sequence>MSYRDAREIEVIAPNLKRRYSGVTSTVLRLVPIQARQIAIAAAGPVLPDGIPRLRLRDLALMPRRGPSGPRVWHARRNIEMLAGLALKHLLRKRLKLIFTSAAQRRHSKHTRRLIGRMDAVVATSSRAAAYLEREAQVIRHGVDTALFSPAPDRAALRRRLGLPEEALLVGCFGRVRPQKGVDLFVDAMLEILPRHPQVQGVIMGGVTPQFEGFVAEQRRKIAEAGLADRLHILPEDSGPSIAPWFQALDLYVAPQRWEGFGLTPLEAMACGVPVVATRVGAFEELVAEGVTGTLVPAEDLPALTEATEAALADPEALATRGRAARQHVLDHFRIEQEAEALIALYRRLLAS</sequence>
<evidence type="ECO:0000313" key="6">
    <source>
        <dbReference type="Proteomes" id="UP000248311"/>
    </source>
</evidence>
<comment type="similarity">
    <text evidence="1">Belongs to the glycosyltransferase group 1 family. Glycosyltransferase 4 subfamily.</text>
</comment>
<dbReference type="PANTHER" id="PTHR12526">
    <property type="entry name" value="GLYCOSYLTRANSFERASE"/>
    <property type="match status" value="1"/>
</dbReference>
<proteinExistence type="inferred from homology"/>
<protein>
    <submittedName>
        <fullName evidence="5">Mannosyltransferase</fullName>
    </submittedName>
</protein>
<evidence type="ECO:0000256" key="2">
    <source>
        <dbReference type="ARBA" id="ARBA00022676"/>
    </source>
</evidence>
<comment type="caution">
    <text evidence="5">The sequence shown here is derived from an EMBL/GenBank/DDBJ whole genome shotgun (WGS) entry which is preliminary data.</text>
</comment>